<comment type="similarity">
    <text evidence="5">Belongs to the globin family.</text>
</comment>
<evidence type="ECO:0000313" key="8">
    <source>
        <dbReference type="Proteomes" id="UP000295662"/>
    </source>
</evidence>
<dbReference type="InterPro" id="IPR012292">
    <property type="entry name" value="Globin/Proto"/>
</dbReference>
<dbReference type="GO" id="GO:0071949">
    <property type="term" value="F:FAD binding"/>
    <property type="evidence" value="ECO:0007669"/>
    <property type="project" value="TreeGrafter"/>
</dbReference>
<dbReference type="AlphaFoldDB" id="A0A4R7S7F4"/>
<dbReference type="InterPro" id="IPR000971">
    <property type="entry name" value="Globin"/>
</dbReference>
<evidence type="ECO:0000256" key="2">
    <source>
        <dbReference type="ARBA" id="ARBA00022621"/>
    </source>
</evidence>
<dbReference type="GO" id="GO:0071500">
    <property type="term" value="P:cellular response to nitrosative stress"/>
    <property type="evidence" value="ECO:0007669"/>
    <property type="project" value="TreeGrafter"/>
</dbReference>
<dbReference type="OrthoDB" id="9801223at2"/>
<dbReference type="SUPFAM" id="SSF46458">
    <property type="entry name" value="Globin-like"/>
    <property type="match status" value="1"/>
</dbReference>
<dbReference type="CDD" id="cd12131">
    <property type="entry name" value="HGbI-like"/>
    <property type="match status" value="1"/>
</dbReference>
<evidence type="ECO:0000256" key="3">
    <source>
        <dbReference type="ARBA" id="ARBA00022723"/>
    </source>
</evidence>
<dbReference type="Proteomes" id="UP000295662">
    <property type="component" value="Unassembled WGS sequence"/>
</dbReference>
<name>A0A4R7S7F4_9BACT</name>
<keyword evidence="1 5" id="KW-0349">Heme</keyword>
<gene>
    <name evidence="7" type="ORF">EI77_01905</name>
</gene>
<dbReference type="InterPro" id="IPR009050">
    <property type="entry name" value="Globin-like_sf"/>
</dbReference>
<dbReference type="Gene3D" id="1.10.490.10">
    <property type="entry name" value="Globins"/>
    <property type="match status" value="1"/>
</dbReference>
<dbReference type="PANTHER" id="PTHR43396">
    <property type="entry name" value="FLAVOHEMOPROTEIN"/>
    <property type="match status" value="1"/>
</dbReference>
<dbReference type="GO" id="GO:0046210">
    <property type="term" value="P:nitric oxide catabolic process"/>
    <property type="evidence" value="ECO:0007669"/>
    <property type="project" value="TreeGrafter"/>
</dbReference>
<feature type="domain" description="Globin" evidence="6">
    <location>
        <begin position="1"/>
        <end position="135"/>
    </location>
</feature>
<evidence type="ECO:0000256" key="1">
    <source>
        <dbReference type="ARBA" id="ARBA00022617"/>
    </source>
</evidence>
<dbReference type="GO" id="GO:0020037">
    <property type="term" value="F:heme binding"/>
    <property type="evidence" value="ECO:0007669"/>
    <property type="project" value="InterPro"/>
</dbReference>
<keyword evidence="4" id="KW-0408">Iron</keyword>
<evidence type="ECO:0000313" key="7">
    <source>
        <dbReference type="EMBL" id="TDU73435.1"/>
    </source>
</evidence>
<keyword evidence="8" id="KW-1185">Reference proteome</keyword>
<dbReference type="GO" id="GO:0046872">
    <property type="term" value="F:metal ion binding"/>
    <property type="evidence" value="ECO:0007669"/>
    <property type="project" value="UniProtKB-KW"/>
</dbReference>
<organism evidence="7 8">
    <name type="scientific">Prosthecobacter fusiformis</name>
    <dbReference type="NCBI Taxonomy" id="48464"/>
    <lineage>
        <taxon>Bacteria</taxon>
        <taxon>Pseudomonadati</taxon>
        <taxon>Verrucomicrobiota</taxon>
        <taxon>Verrucomicrobiia</taxon>
        <taxon>Verrucomicrobiales</taxon>
        <taxon>Verrucomicrobiaceae</taxon>
        <taxon>Prosthecobacter</taxon>
    </lineage>
</organism>
<accession>A0A4R7S7F4</accession>
<keyword evidence="2 5" id="KW-0561">Oxygen transport</keyword>
<dbReference type="EMBL" id="SOCA01000002">
    <property type="protein sequence ID" value="TDU73435.1"/>
    <property type="molecule type" value="Genomic_DNA"/>
</dbReference>
<protein>
    <submittedName>
        <fullName evidence="7">Hemoglobin-like flavoprotein</fullName>
    </submittedName>
</protein>
<dbReference type="PANTHER" id="PTHR43396:SF3">
    <property type="entry name" value="FLAVOHEMOPROTEIN"/>
    <property type="match status" value="1"/>
</dbReference>
<evidence type="ECO:0000256" key="5">
    <source>
        <dbReference type="RuleBase" id="RU000356"/>
    </source>
</evidence>
<keyword evidence="3" id="KW-0479">Metal-binding</keyword>
<sequence length="139" mass="15279">MITPEQKVLVQTTWAQVIPISETAAGLFYNRLFEMDPSLRPLFTSDIKEQGKKLMQMITIAVKGLDHLDEIVPAVQSLGRRHVGYGVKDEHYDTVAGALLWTLGKGLGDAYTPAVAEAWTKTYTLLADVMKAASKESAV</sequence>
<dbReference type="GO" id="GO:0005344">
    <property type="term" value="F:oxygen carrier activity"/>
    <property type="evidence" value="ECO:0007669"/>
    <property type="project" value="UniProtKB-KW"/>
</dbReference>
<evidence type="ECO:0000256" key="4">
    <source>
        <dbReference type="ARBA" id="ARBA00023004"/>
    </source>
</evidence>
<dbReference type="Pfam" id="PF00042">
    <property type="entry name" value="Globin"/>
    <property type="match status" value="1"/>
</dbReference>
<proteinExistence type="inferred from homology"/>
<dbReference type="GO" id="GO:0008941">
    <property type="term" value="F:nitric oxide dioxygenase NAD(P)H activity"/>
    <property type="evidence" value="ECO:0007669"/>
    <property type="project" value="TreeGrafter"/>
</dbReference>
<dbReference type="PROSITE" id="PS01033">
    <property type="entry name" value="GLOBIN"/>
    <property type="match status" value="1"/>
</dbReference>
<reference evidence="7 8" key="1">
    <citation type="submission" date="2019-03" db="EMBL/GenBank/DDBJ databases">
        <title>Genomic Encyclopedia of Archaeal and Bacterial Type Strains, Phase II (KMG-II): from individual species to whole genera.</title>
        <authorList>
            <person name="Goeker M."/>
        </authorList>
    </citation>
    <scope>NUCLEOTIDE SEQUENCE [LARGE SCALE GENOMIC DNA]</scope>
    <source>
        <strain evidence="7 8">ATCC 25309</strain>
    </source>
</reference>
<keyword evidence="5" id="KW-0813">Transport</keyword>
<dbReference type="RefSeq" id="WP_133794964.1">
    <property type="nucleotide sequence ID" value="NZ_SOCA01000002.1"/>
</dbReference>
<dbReference type="GO" id="GO:0019825">
    <property type="term" value="F:oxygen binding"/>
    <property type="evidence" value="ECO:0007669"/>
    <property type="project" value="InterPro"/>
</dbReference>
<comment type="caution">
    <text evidence="7">The sequence shown here is derived from an EMBL/GenBank/DDBJ whole genome shotgun (WGS) entry which is preliminary data.</text>
</comment>
<evidence type="ECO:0000259" key="6">
    <source>
        <dbReference type="PROSITE" id="PS01033"/>
    </source>
</evidence>